<accession>A0ABQ8UQN3</accession>
<dbReference type="PANTHER" id="PTHR10352">
    <property type="entry name" value="EUKARYOTIC TRANSLATION INITIATION FACTOR 3 SUBUNIT G"/>
    <property type="match status" value="1"/>
</dbReference>
<feature type="region of interest" description="Disordered" evidence="4">
    <location>
        <begin position="300"/>
        <end position="322"/>
    </location>
</feature>
<dbReference type="Gene3D" id="3.30.70.330">
    <property type="match status" value="3"/>
</dbReference>
<organism evidence="6 7">
    <name type="scientific">Paratrimastix pyriformis</name>
    <dbReference type="NCBI Taxonomy" id="342808"/>
    <lineage>
        <taxon>Eukaryota</taxon>
        <taxon>Metamonada</taxon>
        <taxon>Preaxostyla</taxon>
        <taxon>Paratrimastigidae</taxon>
        <taxon>Paratrimastix</taxon>
    </lineage>
</organism>
<feature type="domain" description="RRM" evidence="5">
    <location>
        <begin position="93"/>
        <end position="174"/>
    </location>
</feature>
<evidence type="ECO:0000256" key="2">
    <source>
        <dbReference type="ARBA" id="ARBA00022884"/>
    </source>
</evidence>
<evidence type="ECO:0000259" key="5">
    <source>
        <dbReference type="PROSITE" id="PS50102"/>
    </source>
</evidence>
<proteinExistence type="predicted"/>
<dbReference type="EMBL" id="JAPMOS010000007">
    <property type="protein sequence ID" value="KAJ4461473.1"/>
    <property type="molecule type" value="Genomic_DNA"/>
</dbReference>
<keyword evidence="7" id="KW-1185">Reference proteome</keyword>
<dbReference type="PROSITE" id="PS50102">
    <property type="entry name" value="RRM"/>
    <property type="match status" value="3"/>
</dbReference>
<evidence type="ECO:0000256" key="1">
    <source>
        <dbReference type="ARBA" id="ARBA00022737"/>
    </source>
</evidence>
<evidence type="ECO:0000313" key="6">
    <source>
        <dbReference type="EMBL" id="KAJ4461473.1"/>
    </source>
</evidence>
<dbReference type="InterPro" id="IPR012677">
    <property type="entry name" value="Nucleotide-bd_a/b_plait_sf"/>
</dbReference>
<sequence length="411" mass="43878">MEQESGTKLIINYLPSTIVESEFRNLFVPFGEIVSAKLMVDRRLGTAMGYGFIEYSHPEEAAKAIAELNGKPLGNKRLKLSYARPSSPEIQNSNLYVSGLAPPYFVKENFESLFSPYGQIIDSKVLVDPATGQGRGVGFVRFSTQTEAQLAIQMLNNTVPQGLTKPIQVKPAESFHEKQRRVLMRGGLFSTAAPAGGQQSASPVPPTGYFQQQQGSGGGDACCLFVYGLSGDCDEATIYRMFAPFGAIGNIKIIRDQATQQCRGYAFVNMLHATEAQNAVLNLNGFILKNRQLQVSFKSERPHMPATPGGLAQSTSPVPTGLSPPPMAMPMATQAIAAPVMAPMLLSPFPLATQQLIQQQAAAAYLAAQQGMVMPQGGQVMAASAPPGMGMQPIPMVVAAPPRALATGPQS</sequence>
<dbReference type="InterPro" id="IPR002343">
    <property type="entry name" value="Hud_Sxl_RNA"/>
</dbReference>
<dbReference type="Pfam" id="PF00076">
    <property type="entry name" value="RRM_1"/>
    <property type="match status" value="3"/>
</dbReference>
<feature type="domain" description="RRM" evidence="5">
    <location>
        <begin position="222"/>
        <end position="300"/>
    </location>
</feature>
<dbReference type="InterPro" id="IPR003954">
    <property type="entry name" value="RRM_euk-type"/>
</dbReference>
<dbReference type="SMART" id="SM00360">
    <property type="entry name" value="RRM"/>
    <property type="match status" value="3"/>
</dbReference>
<dbReference type="InterPro" id="IPR035979">
    <property type="entry name" value="RBD_domain_sf"/>
</dbReference>
<dbReference type="Proteomes" id="UP001141327">
    <property type="component" value="Unassembled WGS sequence"/>
</dbReference>
<evidence type="ECO:0000256" key="4">
    <source>
        <dbReference type="SAM" id="MobiDB-lite"/>
    </source>
</evidence>
<evidence type="ECO:0000256" key="3">
    <source>
        <dbReference type="PROSITE-ProRule" id="PRU00176"/>
    </source>
</evidence>
<dbReference type="InterPro" id="IPR000504">
    <property type="entry name" value="RRM_dom"/>
</dbReference>
<gene>
    <name evidence="6" type="ORF">PAPYR_2046</name>
</gene>
<dbReference type="PRINTS" id="PR00961">
    <property type="entry name" value="HUDSXLRNA"/>
</dbReference>
<name>A0ABQ8UQN3_9EUKA</name>
<evidence type="ECO:0000313" key="7">
    <source>
        <dbReference type="Proteomes" id="UP001141327"/>
    </source>
</evidence>
<reference evidence="6" key="1">
    <citation type="journal article" date="2022" name="bioRxiv">
        <title>Genomics of Preaxostyla Flagellates Illuminates Evolutionary Transitions and the Path Towards Mitochondrial Loss.</title>
        <authorList>
            <person name="Novak L.V.F."/>
            <person name="Treitli S.C."/>
            <person name="Pyrih J."/>
            <person name="Halakuc P."/>
            <person name="Pipaliya S.V."/>
            <person name="Vacek V."/>
            <person name="Brzon O."/>
            <person name="Soukal P."/>
            <person name="Eme L."/>
            <person name="Dacks J.B."/>
            <person name="Karnkowska A."/>
            <person name="Elias M."/>
            <person name="Hampl V."/>
        </authorList>
    </citation>
    <scope>NUCLEOTIDE SEQUENCE</scope>
    <source>
        <strain evidence="6">RCP-MX</strain>
    </source>
</reference>
<keyword evidence="2 3" id="KW-0694">RNA-binding</keyword>
<dbReference type="SMART" id="SM00361">
    <property type="entry name" value="RRM_1"/>
    <property type="match status" value="3"/>
</dbReference>
<protein>
    <recommendedName>
        <fullName evidence="5">RRM domain-containing protein</fullName>
    </recommendedName>
</protein>
<feature type="domain" description="RRM" evidence="5">
    <location>
        <begin position="7"/>
        <end position="85"/>
    </location>
</feature>
<comment type="caution">
    <text evidence="6">The sequence shown here is derived from an EMBL/GenBank/DDBJ whole genome shotgun (WGS) entry which is preliminary data.</text>
</comment>
<keyword evidence="1" id="KW-0677">Repeat</keyword>
<dbReference type="SUPFAM" id="SSF54928">
    <property type="entry name" value="RNA-binding domain, RBD"/>
    <property type="match status" value="2"/>
</dbReference>